<evidence type="ECO:0000256" key="5">
    <source>
        <dbReference type="SAM" id="MobiDB-lite"/>
    </source>
</evidence>
<proteinExistence type="predicted"/>
<feature type="compositionally biased region" description="Low complexity" evidence="5">
    <location>
        <begin position="252"/>
        <end position="273"/>
    </location>
</feature>
<feature type="compositionally biased region" description="Low complexity" evidence="5">
    <location>
        <begin position="64"/>
        <end position="83"/>
    </location>
</feature>
<dbReference type="GO" id="GO:0016236">
    <property type="term" value="P:macroautophagy"/>
    <property type="evidence" value="ECO:0007669"/>
    <property type="project" value="TreeGrafter"/>
</dbReference>
<comment type="subcellular location">
    <subcellularLocation>
        <location evidence="1">Membrane</location>
        <topology evidence="1">Multi-pass membrane protein</topology>
    </subcellularLocation>
</comment>
<dbReference type="PANTHER" id="PTHR21389">
    <property type="entry name" value="P53 INDUCED PROTEIN"/>
    <property type="match status" value="1"/>
</dbReference>
<evidence type="ECO:0000256" key="3">
    <source>
        <dbReference type="ARBA" id="ARBA00022989"/>
    </source>
</evidence>
<dbReference type="AlphaFoldDB" id="A0AAW0F474"/>
<evidence type="ECO:0000256" key="4">
    <source>
        <dbReference type="ARBA" id="ARBA00023136"/>
    </source>
</evidence>
<reference evidence="7 8" key="1">
    <citation type="journal article" date="2021" name="MBio">
        <title>A New Model Trypanosomatid, Novymonas esmeraldas: Genomic Perception of Its 'Candidatus Pandoraea novymonadis' Endosymbiont.</title>
        <authorList>
            <person name="Zakharova A."/>
            <person name="Saura A."/>
            <person name="Butenko A."/>
            <person name="Podesvova L."/>
            <person name="Warmusova S."/>
            <person name="Kostygov A.Y."/>
            <person name="Nenarokova A."/>
            <person name="Lukes J."/>
            <person name="Opperdoes F.R."/>
            <person name="Yurchenko V."/>
        </authorList>
    </citation>
    <scope>NUCLEOTIDE SEQUENCE [LARGE SCALE GENOMIC DNA]</scope>
    <source>
        <strain evidence="7 8">E262AT.01</strain>
    </source>
</reference>
<dbReference type="GO" id="GO:0005783">
    <property type="term" value="C:endoplasmic reticulum"/>
    <property type="evidence" value="ECO:0007669"/>
    <property type="project" value="TreeGrafter"/>
</dbReference>
<organism evidence="7 8">
    <name type="scientific">Novymonas esmeraldas</name>
    <dbReference type="NCBI Taxonomy" id="1808958"/>
    <lineage>
        <taxon>Eukaryota</taxon>
        <taxon>Discoba</taxon>
        <taxon>Euglenozoa</taxon>
        <taxon>Kinetoplastea</taxon>
        <taxon>Metakinetoplastina</taxon>
        <taxon>Trypanosomatida</taxon>
        <taxon>Trypanosomatidae</taxon>
        <taxon>Novymonas</taxon>
    </lineage>
</organism>
<gene>
    <name evidence="7" type="ORF">NESM_000054000</name>
</gene>
<keyword evidence="8" id="KW-1185">Reference proteome</keyword>
<feature type="transmembrane region" description="Helical" evidence="6">
    <location>
        <begin position="205"/>
        <end position="223"/>
    </location>
</feature>
<keyword evidence="2 6" id="KW-0812">Transmembrane</keyword>
<sequence length="594" mass="63275">MSVGHIAGQVRQEAHNFCHGVVESFGVVLRPAWAGERRRAREEAAEAPELSTLTPPPPPPPTAASPSADSQSAAARPPSHAAPLQRTLSMSGSGGAAASHLTRTFWMPSWQLLERDPKLWMLLRKNLLANLALACVTLLYMGLSHCLTSRSSTTRGHAASRATRAHAGSGSGSGAADTAASSLTSAVFFWWVRLCLWMLKYIGQWPLYTVLQIIGLVWFSQLYRETWLVRKGWVLRGTGLREARTAGDARGRTAATTTTAAGEVAGASPSSSLSPPPPPPPATLAGHADTAPPWLSLSPLCPRSGGGDDVVLSSSLAQLAPAAHTCLVLLCSAPAYVRHTAMLVWRMVTHKGPTAPLQDWVLGDASAAAAAAAAAASSTLHAAHHHHQRAAHGAAAVHRSNTLSSAPDPFAAVVLHLEAVSEVLFKALATMSFALFAATVERLPLVGTPVCAFLNAQLYAFYVFDYRYAAQQQPDALHRRGSALSYQLHHFEQCSMYYAGYGMGSALLSLWLTRQLGAVVSVCAMSVLYSWQVVWSGFAVPLPSSRPVPLFSVWFYTVDVAQRHCAVLWRLATIAALLYLPFTCTCSLLGVGGG</sequence>
<evidence type="ECO:0000256" key="6">
    <source>
        <dbReference type="SAM" id="Phobius"/>
    </source>
</evidence>
<accession>A0AAW0F474</accession>
<comment type="caution">
    <text evidence="7">The sequence shown here is derived from an EMBL/GenBank/DDBJ whole genome shotgun (WGS) entry which is preliminary data.</text>
</comment>
<keyword evidence="3 6" id="KW-1133">Transmembrane helix</keyword>
<feature type="compositionally biased region" description="Pro residues" evidence="5">
    <location>
        <begin position="54"/>
        <end position="63"/>
    </location>
</feature>
<dbReference type="Proteomes" id="UP001430356">
    <property type="component" value="Unassembled WGS sequence"/>
</dbReference>
<dbReference type="PANTHER" id="PTHR21389:SF0">
    <property type="entry name" value="ETOPOSIDE-INDUCED PROTEIN 2.4 HOMOLOG"/>
    <property type="match status" value="1"/>
</dbReference>
<feature type="transmembrane region" description="Helical" evidence="6">
    <location>
        <begin position="567"/>
        <end position="591"/>
    </location>
</feature>
<evidence type="ECO:0000256" key="2">
    <source>
        <dbReference type="ARBA" id="ARBA00022692"/>
    </source>
</evidence>
<evidence type="ECO:0000313" key="7">
    <source>
        <dbReference type="EMBL" id="KAK7200045.1"/>
    </source>
</evidence>
<evidence type="ECO:0000256" key="1">
    <source>
        <dbReference type="ARBA" id="ARBA00004141"/>
    </source>
</evidence>
<dbReference type="GO" id="GO:0016020">
    <property type="term" value="C:membrane"/>
    <property type="evidence" value="ECO:0007669"/>
    <property type="project" value="UniProtKB-SubCell"/>
</dbReference>
<feature type="transmembrane region" description="Helical" evidence="6">
    <location>
        <begin position="179"/>
        <end position="198"/>
    </location>
</feature>
<feature type="transmembrane region" description="Helical" evidence="6">
    <location>
        <begin position="127"/>
        <end position="143"/>
    </location>
</feature>
<dbReference type="EMBL" id="JAECZO010000003">
    <property type="protein sequence ID" value="KAK7200045.1"/>
    <property type="molecule type" value="Genomic_DNA"/>
</dbReference>
<evidence type="ECO:0000313" key="8">
    <source>
        <dbReference type="Proteomes" id="UP001430356"/>
    </source>
</evidence>
<keyword evidence="4 6" id="KW-0472">Membrane</keyword>
<protein>
    <submittedName>
        <fullName evidence="7">Etoposide-induced protein 2.4 (EI24)</fullName>
    </submittedName>
</protein>
<feature type="region of interest" description="Disordered" evidence="5">
    <location>
        <begin position="245"/>
        <end position="288"/>
    </location>
</feature>
<feature type="region of interest" description="Disordered" evidence="5">
    <location>
        <begin position="39"/>
        <end position="95"/>
    </location>
</feature>
<name>A0AAW0F474_9TRYP</name>